<proteinExistence type="predicted"/>
<evidence type="ECO:0000313" key="2">
    <source>
        <dbReference type="Proteomes" id="UP000011081"/>
    </source>
</evidence>
<accession>L2GV88</accession>
<organism evidence="1 2">
    <name type="scientific">Vavraia culicis (isolate floridensis)</name>
    <name type="common">Microsporidian parasite</name>
    <dbReference type="NCBI Taxonomy" id="948595"/>
    <lineage>
        <taxon>Eukaryota</taxon>
        <taxon>Fungi</taxon>
        <taxon>Fungi incertae sedis</taxon>
        <taxon>Microsporidia</taxon>
        <taxon>Pleistophoridae</taxon>
        <taxon>Vavraia</taxon>
    </lineage>
</organism>
<gene>
    <name evidence="1" type="ORF">VCUG_01273</name>
</gene>
<dbReference type="AlphaFoldDB" id="L2GV88"/>
<dbReference type="VEuPathDB" id="MicrosporidiaDB:VCUG_01273"/>
<dbReference type="Proteomes" id="UP000011081">
    <property type="component" value="Unassembled WGS sequence"/>
</dbReference>
<protein>
    <submittedName>
        <fullName evidence="1">Uncharacterized protein</fullName>
    </submittedName>
</protein>
<dbReference type="InParanoid" id="L2GV88"/>
<dbReference type="RefSeq" id="XP_008074291.1">
    <property type="nucleotide sequence ID" value="XM_008076100.1"/>
</dbReference>
<dbReference type="HOGENOM" id="CLU_2005628_0_0_1"/>
<name>L2GV88_VAVCU</name>
<reference evidence="2" key="1">
    <citation type="submission" date="2011-03" db="EMBL/GenBank/DDBJ databases">
        <title>The genome sequence of Vavraia culicis strain floridensis.</title>
        <authorList>
            <consortium name="The Broad Institute Genome Sequencing Platform"/>
            <person name="Cuomo C."/>
            <person name="Becnel J."/>
            <person name="Sanscrainte N."/>
            <person name="Young S.K."/>
            <person name="Zeng Q."/>
            <person name="Gargeya S."/>
            <person name="Fitzgerald M."/>
            <person name="Haas B."/>
            <person name="Abouelleil A."/>
            <person name="Alvarado L."/>
            <person name="Arachchi H.M."/>
            <person name="Berlin A."/>
            <person name="Chapman S.B."/>
            <person name="Gearin G."/>
            <person name="Goldberg J."/>
            <person name="Griggs A."/>
            <person name="Gujja S."/>
            <person name="Hansen M."/>
            <person name="Heiman D."/>
            <person name="Howarth C."/>
            <person name="Larimer J."/>
            <person name="Lui A."/>
            <person name="MacDonald P.J.P."/>
            <person name="McCowen C."/>
            <person name="Montmayeur A."/>
            <person name="Murphy C."/>
            <person name="Neiman D."/>
            <person name="Pearson M."/>
            <person name="Priest M."/>
            <person name="Roberts A."/>
            <person name="Saif S."/>
            <person name="Shea T."/>
            <person name="Sisk P."/>
            <person name="Stolte C."/>
            <person name="Sykes S."/>
            <person name="Wortman J."/>
            <person name="Nusbaum C."/>
            <person name="Birren B."/>
        </authorList>
    </citation>
    <scope>NUCLEOTIDE SEQUENCE [LARGE SCALE GENOMIC DNA]</scope>
    <source>
        <strain evidence="2">floridensis</strain>
    </source>
</reference>
<dbReference type="EMBL" id="GL877421">
    <property type="protein sequence ID" value="ELA47277.1"/>
    <property type="molecule type" value="Genomic_DNA"/>
</dbReference>
<evidence type="ECO:0000313" key="1">
    <source>
        <dbReference type="EMBL" id="ELA47277.1"/>
    </source>
</evidence>
<sequence length="124" mass="14314">MLRFPQAKHKFRDENAFSLPLKMMRKKYLNVHTVRCSRCSFGHAGVLCIFLDSLVCMFGVHLGCACWMFKLDVLIIYVNRMCSSFFLRFDLRYCITMRPSISLPPTGRLFHALSLTALLLVESA</sequence>
<dbReference type="GeneID" id="19879152"/>
<keyword evidence="2" id="KW-1185">Reference proteome</keyword>